<evidence type="ECO:0000313" key="3">
    <source>
        <dbReference type="Proteomes" id="UP000032279"/>
    </source>
</evidence>
<sequence>MIINKSQTDLLIIIVNLAYGTLAAMLTLFLDVFTWPAT</sequence>
<keyword evidence="1" id="KW-0812">Transmembrane</keyword>
<comment type="caution">
    <text evidence="2">The sequence shown here is derived from an EMBL/GenBank/DDBJ whole genome shotgun (WGS) entry which is preliminary data.</text>
</comment>
<dbReference type="EMBL" id="AWTT01000004">
    <property type="protein sequence ID" value="KIS04080.1"/>
    <property type="molecule type" value="Genomic_DNA"/>
</dbReference>
<protein>
    <submittedName>
        <fullName evidence="2">Uncharacterized protein</fullName>
    </submittedName>
</protein>
<reference evidence="2 3" key="1">
    <citation type="submission" date="2013-08" db="EMBL/GenBank/DDBJ databases">
        <title>Lactobacillus wasatchii sp. WDC04, a late gas producing bacteria isolated from aged chedder cheese.</title>
        <authorList>
            <person name="Oberg C.J."/>
            <person name="Culumber M."/>
            <person name="McMahon D.J."/>
            <person name="Broadbent J.R."/>
            <person name="Oberg T.S."/>
            <person name="Ortaki F."/>
        </authorList>
    </citation>
    <scope>NUCLEOTIDE SEQUENCE [LARGE SCALE GENOMIC DNA]</scope>
    <source>
        <strain evidence="2 3">WDC04</strain>
    </source>
</reference>
<keyword evidence="1" id="KW-0472">Membrane</keyword>
<feature type="transmembrane region" description="Helical" evidence="1">
    <location>
        <begin position="12"/>
        <end position="35"/>
    </location>
</feature>
<organism evidence="2 3">
    <name type="scientific">Paucilactobacillus wasatchensis</name>
    <dbReference type="NCBI Taxonomy" id="1335616"/>
    <lineage>
        <taxon>Bacteria</taxon>
        <taxon>Bacillati</taxon>
        <taxon>Bacillota</taxon>
        <taxon>Bacilli</taxon>
        <taxon>Lactobacillales</taxon>
        <taxon>Lactobacillaceae</taxon>
        <taxon>Paucilactobacillus</taxon>
    </lineage>
</organism>
<gene>
    <name evidence="2" type="ORF">WDC_0282</name>
</gene>
<keyword evidence="1" id="KW-1133">Transmembrane helix</keyword>
<evidence type="ECO:0000256" key="1">
    <source>
        <dbReference type="SAM" id="Phobius"/>
    </source>
</evidence>
<accession>A0A0D1A8G3</accession>
<evidence type="ECO:0000313" key="2">
    <source>
        <dbReference type="EMBL" id="KIS04080.1"/>
    </source>
</evidence>
<name>A0A0D1A8G3_9LACO</name>
<dbReference type="STRING" id="1335616.WDC_0282"/>
<proteinExistence type="predicted"/>
<dbReference type="AlphaFoldDB" id="A0A0D1A8G3"/>
<keyword evidence="3" id="KW-1185">Reference proteome</keyword>
<dbReference type="PATRIC" id="fig|1335616.4.peg.281"/>
<dbReference type="Proteomes" id="UP000032279">
    <property type="component" value="Unassembled WGS sequence"/>
</dbReference>